<organism evidence="14 15">
    <name type="scientific">Candidatus Roizmanbacteria bacterium GW2011_GWC2_34_23</name>
    <dbReference type="NCBI Taxonomy" id="1618484"/>
    <lineage>
        <taxon>Bacteria</taxon>
        <taxon>Candidatus Roizmaniibacteriota</taxon>
    </lineage>
</organism>
<dbReference type="InterPro" id="IPR039418">
    <property type="entry name" value="LexA-like"/>
</dbReference>
<evidence type="ECO:0000256" key="3">
    <source>
        <dbReference type="ARBA" id="ARBA00022705"/>
    </source>
</evidence>
<evidence type="ECO:0000256" key="9">
    <source>
        <dbReference type="ARBA" id="ARBA00023163"/>
    </source>
</evidence>
<evidence type="ECO:0000313" key="15">
    <source>
        <dbReference type="Proteomes" id="UP000034004"/>
    </source>
</evidence>
<comment type="similarity">
    <text evidence="1 12">Belongs to the peptidase S24 family.</text>
</comment>
<dbReference type="GO" id="GO:0003677">
    <property type="term" value="F:DNA binding"/>
    <property type="evidence" value="ECO:0007669"/>
    <property type="project" value="UniProtKB-KW"/>
</dbReference>
<keyword evidence="6 12" id="KW-0068">Autocatalytic cleavage</keyword>
<evidence type="ECO:0000256" key="11">
    <source>
        <dbReference type="ARBA" id="ARBA00023236"/>
    </source>
</evidence>
<dbReference type="PANTHER" id="PTHR33516:SF2">
    <property type="entry name" value="LEXA REPRESSOR-RELATED"/>
    <property type="match status" value="1"/>
</dbReference>
<dbReference type="InterPro" id="IPR036286">
    <property type="entry name" value="LexA/Signal_pep-like_sf"/>
</dbReference>
<dbReference type="InterPro" id="IPR036388">
    <property type="entry name" value="WH-like_DNA-bd_sf"/>
</dbReference>
<keyword evidence="3" id="KW-0235">DNA replication</keyword>
<dbReference type="Gene3D" id="1.10.10.10">
    <property type="entry name" value="Winged helix-like DNA-binding domain superfamily/Winged helix DNA-binding domain"/>
    <property type="match status" value="1"/>
</dbReference>
<dbReference type="Proteomes" id="UP000034004">
    <property type="component" value="Unassembled WGS sequence"/>
</dbReference>
<dbReference type="InterPro" id="IPR050077">
    <property type="entry name" value="LexA_repressor"/>
</dbReference>
<keyword evidence="2" id="KW-0678">Repressor</keyword>
<keyword evidence="7" id="KW-0805">Transcription regulation</keyword>
<proteinExistence type="inferred from homology"/>
<feature type="domain" description="Peptidase S24/S26A/S26B/S26C" evidence="13">
    <location>
        <begin position="67"/>
        <end position="181"/>
    </location>
</feature>
<reference evidence="14 15" key="1">
    <citation type="journal article" date="2015" name="Nature">
        <title>rRNA introns, odd ribosomes, and small enigmatic genomes across a large radiation of phyla.</title>
        <authorList>
            <person name="Brown C.T."/>
            <person name="Hug L.A."/>
            <person name="Thomas B.C."/>
            <person name="Sharon I."/>
            <person name="Castelle C.J."/>
            <person name="Singh A."/>
            <person name="Wilkins M.J."/>
            <person name="Williams K.H."/>
            <person name="Banfield J.F."/>
        </authorList>
    </citation>
    <scope>NUCLEOTIDE SEQUENCE [LARGE SCALE GENOMIC DNA]</scope>
</reference>
<keyword evidence="5 12" id="KW-0378">Hydrolase</keyword>
<dbReference type="GO" id="GO:0006281">
    <property type="term" value="P:DNA repair"/>
    <property type="evidence" value="ECO:0007669"/>
    <property type="project" value="UniProtKB-KW"/>
</dbReference>
<dbReference type="InterPro" id="IPR006200">
    <property type="entry name" value="LexA"/>
</dbReference>
<dbReference type="EMBL" id="LBPR01000013">
    <property type="protein sequence ID" value="KKP61454.1"/>
    <property type="molecule type" value="Genomic_DNA"/>
</dbReference>
<dbReference type="STRING" id="1618484.UR56_C0013G0034"/>
<evidence type="ECO:0000256" key="6">
    <source>
        <dbReference type="ARBA" id="ARBA00022813"/>
    </source>
</evidence>
<evidence type="ECO:0000256" key="2">
    <source>
        <dbReference type="ARBA" id="ARBA00022491"/>
    </source>
</evidence>
<evidence type="ECO:0000256" key="8">
    <source>
        <dbReference type="ARBA" id="ARBA00023125"/>
    </source>
</evidence>
<keyword evidence="10" id="KW-0234">DNA repair</keyword>
<dbReference type="GO" id="GO:0045892">
    <property type="term" value="P:negative regulation of DNA-templated transcription"/>
    <property type="evidence" value="ECO:0007669"/>
    <property type="project" value="InterPro"/>
</dbReference>
<evidence type="ECO:0000259" key="13">
    <source>
        <dbReference type="Pfam" id="PF00717"/>
    </source>
</evidence>
<keyword evidence="8" id="KW-0238">DNA-binding</keyword>
<protein>
    <submittedName>
        <fullName evidence="14">Prophage repressor</fullName>
    </submittedName>
</protein>
<dbReference type="Pfam" id="PF00717">
    <property type="entry name" value="Peptidase_S24"/>
    <property type="match status" value="1"/>
</dbReference>
<dbReference type="InterPro" id="IPR015927">
    <property type="entry name" value="Peptidase_S24_S26A/B/C"/>
</dbReference>
<evidence type="ECO:0000256" key="1">
    <source>
        <dbReference type="ARBA" id="ARBA00007484"/>
    </source>
</evidence>
<evidence type="ECO:0000313" key="14">
    <source>
        <dbReference type="EMBL" id="KKP61454.1"/>
    </source>
</evidence>
<dbReference type="PANTHER" id="PTHR33516">
    <property type="entry name" value="LEXA REPRESSOR"/>
    <property type="match status" value="1"/>
</dbReference>
<dbReference type="GO" id="GO:0006260">
    <property type="term" value="P:DNA replication"/>
    <property type="evidence" value="ECO:0007669"/>
    <property type="project" value="UniProtKB-KW"/>
</dbReference>
<evidence type="ECO:0000256" key="4">
    <source>
        <dbReference type="ARBA" id="ARBA00022763"/>
    </source>
</evidence>
<gene>
    <name evidence="14" type="ORF">UR56_C0013G0034</name>
</gene>
<dbReference type="GO" id="GO:0004252">
    <property type="term" value="F:serine-type endopeptidase activity"/>
    <property type="evidence" value="ECO:0007669"/>
    <property type="project" value="InterPro"/>
</dbReference>
<keyword evidence="11" id="KW-0742">SOS response</keyword>
<keyword evidence="4" id="KW-0227">DNA damage</keyword>
<dbReference type="SUPFAM" id="SSF46785">
    <property type="entry name" value="Winged helix' DNA-binding domain"/>
    <property type="match status" value="1"/>
</dbReference>
<dbReference type="GO" id="GO:0009432">
    <property type="term" value="P:SOS response"/>
    <property type="evidence" value="ECO:0007669"/>
    <property type="project" value="UniProtKB-KW"/>
</dbReference>
<evidence type="ECO:0000256" key="5">
    <source>
        <dbReference type="ARBA" id="ARBA00022801"/>
    </source>
</evidence>
<dbReference type="SUPFAM" id="SSF51306">
    <property type="entry name" value="LexA/Signal peptidase"/>
    <property type="match status" value="1"/>
</dbReference>
<accession>A0A0G0AWP1</accession>
<sequence>MIEDRLSSIKKFFRKNRRLPSYSEMLKLFNISSKNAVFKIINKLIDLGFIEKESKKLSPTKKFFALPLLGIIKAGFPILAEENKDYLTIDDYLIENPQTSFLLKVSGDSMTGVGIFEGDIVIIERKKDINTGSIVLAQIDNEWTLKILKTDRKKHINYLEAANPKYPPFYPINDLQIYGIVRGVIRKIN</sequence>
<comment type="caution">
    <text evidence="14">The sequence shown here is derived from an EMBL/GenBank/DDBJ whole genome shotgun (WGS) entry which is preliminary data.</text>
</comment>
<dbReference type="Gene3D" id="2.10.109.10">
    <property type="entry name" value="Umud Fragment, subunit A"/>
    <property type="match status" value="1"/>
</dbReference>
<evidence type="ECO:0000256" key="7">
    <source>
        <dbReference type="ARBA" id="ARBA00023015"/>
    </source>
</evidence>
<evidence type="ECO:0000256" key="10">
    <source>
        <dbReference type="ARBA" id="ARBA00023204"/>
    </source>
</evidence>
<name>A0A0G0AWP1_9BACT</name>
<dbReference type="AlphaFoldDB" id="A0A0G0AWP1"/>
<dbReference type="NCBIfam" id="TIGR00498">
    <property type="entry name" value="lexA"/>
    <property type="match status" value="1"/>
</dbReference>
<dbReference type="CDD" id="cd06529">
    <property type="entry name" value="S24_LexA-like"/>
    <property type="match status" value="1"/>
</dbReference>
<keyword evidence="9" id="KW-0804">Transcription</keyword>
<dbReference type="PRINTS" id="PR00726">
    <property type="entry name" value="LEXASERPTASE"/>
</dbReference>
<evidence type="ECO:0000256" key="12">
    <source>
        <dbReference type="RuleBase" id="RU003991"/>
    </source>
</evidence>
<dbReference type="InterPro" id="IPR036390">
    <property type="entry name" value="WH_DNA-bd_sf"/>
</dbReference>
<dbReference type="InterPro" id="IPR006197">
    <property type="entry name" value="Peptidase_S24_LexA"/>
</dbReference>